<comment type="caution">
    <text evidence="1">The sequence shown here is derived from an EMBL/GenBank/DDBJ whole genome shotgun (WGS) entry which is preliminary data.</text>
</comment>
<reference evidence="2" key="1">
    <citation type="journal article" date="2019" name="Int. J. Syst. Evol. Microbiol.">
        <title>The Global Catalogue of Microorganisms (GCM) 10K type strain sequencing project: providing services to taxonomists for standard genome sequencing and annotation.</title>
        <authorList>
            <consortium name="The Broad Institute Genomics Platform"/>
            <consortium name="The Broad Institute Genome Sequencing Center for Infectious Disease"/>
            <person name="Wu L."/>
            <person name="Ma J."/>
        </authorList>
    </citation>
    <scope>NUCLEOTIDE SEQUENCE [LARGE SCALE GENOMIC DNA]</scope>
    <source>
        <strain evidence="2">CGMCC 1.15439</strain>
    </source>
</reference>
<organism evidence="1 2">
    <name type="scientific">Dyella nitratireducens</name>
    <dbReference type="NCBI Taxonomy" id="1849580"/>
    <lineage>
        <taxon>Bacteria</taxon>
        <taxon>Pseudomonadati</taxon>
        <taxon>Pseudomonadota</taxon>
        <taxon>Gammaproteobacteria</taxon>
        <taxon>Lysobacterales</taxon>
        <taxon>Rhodanobacteraceae</taxon>
        <taxon>Dyella</taxon>
    </lineage>
</organism>
<proteinExistence type="predicted"/>
<dbReference type="Proteomes" id="UP000620046">
    <property type="component" value="Unassembled WGS sequence"/>
</dbReference>
<name>A0ABQ1GCI4_9GAMM</name>
<keyword evidence="2" id="KW-1185">Reference proteome</keyword>
<sequence length="215" mass="23955">MCGEFLQMVKEAGVPQMTDDQLCNFRFTKLPPSKTKEFTFPDWKKVAVADPSSTYLTMMKANRGEHSVANLPLNLSDQIKAVADASSDKNLAFYTGSMTFEGRAISFMYMDTLRCSKKPYMANYPPIKYRAAYEGADLKKTIPSEFGGSGELAIWKNTNPVILDSFDRWVAALPGDRPVDIVAVENIALGNWPHLDRWQGASFAGGTICSFRIEK</sequence>
<dbReference type="EMBL" id="BMJA01000002">
    <property type="protein sequence ID" value="GGA41133.1"/>
    <property type="molecule type" value="Genomic_DNA"/>
</dbReference>
<accession>A0ABQ1GCI4</accession>
<evidence type="ECO:0000313" key="2">
    <source>
        <dbReference type="Proteomes" id="UP000620046"/>
    </source>
</evidence>
<gene>
    <name evidence="1" type="ORF">GCM10010981_32920</name>
</gene>
<evidence type="ECO:0000313" key="1">
    <source>
        <dbReference type="EMBL" id="GGA41133.1"/>
    </source>
</evidence>
<protein>
    <submittedName>
        <fullName evidence="1">Uncharacterized protein</fullName>
    </submittedName>
</protein>